<proteinExistence type="predicted"/>
<dbReference type="EMBL" id="KV423975">
    <property type="protein sequence ID" value="KZT56613.1"/>
    <property type="molecule type" value="Genomic_DNA"/>
</dbReference>
<gene>
    <name evidence="3" type="ORF">CALCODRAFT_518049</name>
</gene>
<dbReference type="OrthoDB" id="2562239at2759"/>
<evidence type="ECO:0008006" key="5">
    <source>
        <dbReference type="Google" id="ProtNLM"/>
    </source>
</evidence>
<evidence type="ECO:0000313" key="3">
    <source>
        <dbReference type="EMBL" id="KZT56613.1"/>
    </source>
</evidence>
<feature type="transmembrane region" description="Helical" evidence="2">
    <location>
        <begin position="86"/>
        <end position="107"/>
    </location>
</feature>
<accession>A0A165FE46</accession>
<feature type="transmembrane region" description="Helical" evidence="2">
    <location>
        <begin position="114"/>
        <end position="135"/>
    </location>
</feature>
<reference evidence="3 4" key="1">
    <citation type="journal article" date="2016" name="Mol. Biol. Evol.">
        <title>Comparative Genomics of Early-Diverging Mushroom-Forming Fungi Provides Insights into the Origins of Lignocellulose Decay Capabilities.</title>
        <authorList>
            <person name="Nagy L.G."/>
            <person name="Riley R."/>
            <person name="Tritt A."/>
            <person name="Adam C."/>
            <person name="Daum C."/>
            <person name="Floudas D."/>
            <person name="Sun H."/>
            <person name="Yadav J.S."/>
            <person name="Pangilinan J."/>
            <person name="Larsson K.H."/>
            <person name="Matsuura K."/>
            <person name="Barry K."/>
            <person name="Labutti K."/>
            <person name="Kuo R."/>
            <person name="Ohm R.A."/>
            <person name="Bhattacharya S.S."/>
            <person name="Shirouzu T."/>
            <person name="Yoshinaga Y."/>
            <person name="Martin F.M."/>
            <person name="Grigoriev I.V."/>
            <person name="Hibbett D.S."/>
        </authorList>
    </citation>
    <scope>NUCLEOTIDE SEQUENCE [LARGE SCALE GENOMIC DNA]</scope>
    <source>
        <strain evidence="3 4">HHB12733</strain>
    </source>
</reference>
<feature type="transmembrane region" description="Helical" evidence="2">
    <location>
        <begin position="155"/>
        <end position="177"/>
    </location>
</feature>
<feature type="transmembrane region" description="Helical" evidence="2">
    <location>
        <begin position="53"/>
        <end position="74"/>
    </location>
</feature>
<keyword evidence="2" id="KW-1133">Transmembrane helix</keyword>
<name>A0A165FE46_9BASI</name>
<evidence type="ECO:0000313" key="4">
    <source>
        <dbReference type="Proteomes" id="UP000076842"/>
    </source>
</evidence>
<feature type="region of interest" description="Disordered" evidence="1">
    <location>
        <begin position="271"/>
        <end position="294"/>
    </location>
</feature>
<feature type="transmembrane region" description="Helical" evidence="2">
    <location>
        <begin position="22"/>
        <end position="41"/>
    </location>
</feature>
<feature type="transmembrane region" description="Helical" evidence="2">
    <location>
        <begin position="227"/>
        <end position="251"/>
    </location>
</feature>
<keyword evidence="4" id="KW-1185">Reference proteome</keyword>
<feature type="transmembrane region" description="Helical" evidence="2">
    <location>
        <begin position="189"/>
        <end position="207"/>
    </location>
</feature>
<evidence type="ECO:0000256" key="2">
    <source>
        <dbReference type="SAM" id="Phobius"/>
    </source>
</evidence>
<evidence type="ECO:0000256" key="1">
    <source>
        <dbReference type="SAM" id="MobiDB-lite"/>
    </source>
</evidence>
<dbReference type="AlphaFoldDB" id="A0A165FE46"/>
<sequence length="294" mass="32026">MASVSFTNFPTISGGLPTRPDLAPSIVFVVAYFILLFPTLWRTYTYRRPRMLLFTYVRLVAFIFIRIATFALRADEAVTASIPFDPVPSIGIFIGEQILLGVGFIIMVDMMVSLLLTLMHLSLVAAIALGITAGALYSSALSNPSRASLVRSLRIASTVIALVVMALLVLICLFLLIGYPHLGVARTTYLFVTSGLLLIIPAYRLSTSLTAHPSVLDLISTATRVKFYILQVLMEYALVMLLDLVDVRVWFFACGREAQMMLDGSHPHECGAQGNGNTKAGEKPGNPELGTHAV</sequence>
<organism evidence="3 4">
    <name type="scientific">Calocera cornea HHB12733</name>
    <dbReference type="NCBI Taxonomy" id="1353952"/>
    <lineage>
        <taxon>Eukaryota</taxon>
        <taxon>Fungi</taxon>
        <taxon>Dikarya</taxon>
        <taxon>Basidiomycota</taxon>
        <taxon>Agaricomycotina</taxon>
        <taxon>Dacrymycetes</taxon>
        <taxon>Dacrymycetales</taxon>
        <taxon>Dacrymycetaceae</taxon>
        <taxon>Calocera</taxon>
    </lineage>
</organism>
<keyword evidence="2" id="KW-0472">Membrane</keyword>
<protein>
    <recommendedName>
        <fullName evidence="5">Chitin synthase export chaperone</fullName>
    </recommendedName>
</protein>
<dbReference type="Proteomes" id="UP000076842">
    <property type="component" value="Unassembled WGS sequence"/>
</dbReference>
<dbReference type="InParanoid" id="A0A165FE46"/>
<keyword evidence="2" id="KW-0812">Transmembrane</keyword>